<keyword evidence="2" id="KW-0813">Transport</keyword>
<dbReference type="Proteomes" id="UP000242175">
    <property type="component" value="Chromosome large"/>
</dbReference>
<keyword evidence="9" id="KW-1185">Reference proteome</keyword>
<dbReference type="KEGG" id="pmai:CF386_00805"/>
<reference evidence="8 9" key="1">
    <citation type="journal article" date="2016" name="Int. J. Syst. Evol. Microbiol.">
        <title>Paraphotobacterium marinum gen. nov., sp. nov., a member of the family Vibrionaceae, isolated from surface seawater.</title>
        <authorList>
            <person name="Huang Z."/>
            <person name="Dong C."/>
            <person name="Shao Z."/>
        </authorList>
    </citation>
    <scope>NUCLEOTIDE SEQUENCE [LARGE SCALE GENOMIC DNA]</scope>
    <source>
        <strain evidence="8 9">NSCS20N07D</strain>
    </source>
</reference>
<dbReference type="EMBL" id="CP022355">
    <property type="protein sequence ID" value="ASK77726.1"/>
    <property type="molecule type" value="Genomic_DNA"/>
</dbReference>
<evidence type="ECO:0000256" key="6">
    <source>
        <dbReference type="ARBA" id="ARBA00023136"/>
    </source>
</evidence>
<sequence length="426" mass="48368">MDANDCNISFKNKTFLPFFLTQFLGAFNDNILRNAVIFIYIFTNTNTSTNSHILYTNIVLFLFVFPTLVLSPLAGKLSDKYEKSKYIQSLKIFEVLIMILASISIICHFYYISLIPIILISIQYTLFGPVKYSLPTALFKQKTLKEANGLINASTQFAILVASMLASFIIAAKFIPEYFISCILILTSILGYISSKYIPTNSPNDKNLTLDLNVYSSIKQNLNLIYKNKRIFYIIICLSWFWFLSVSFINILPMLVDTLLNTDNNGKIFSFIYILLIIGISIGSLTCKFFNNDNSKLICALSLLFISLISLFLVFHNSNTSEVRNLSAVFFNGYFQHLSISIFFLGFCFGVYFVQLMYQLEISSPSKKVSQVIAGNNFLNAIFMILSAMCSSVILSLLQISIINYLVIISFINILAVIYLIKFYSD</sequence>
<feature type="transmembrane region" description="Helical" evidence="7">
    <location>
        <begin position="150"/>
        <end position="172"/>
    </location>
</feature>
<feature type="transmembrane region" description="Helical" evidence="7">
    <location>
        <begin position="178"/>
        <end position="198"/>
    </location>
</feature>
<evidence type="ECO:0000256" key="4">
    <source>
        <dbReference type="ARBA" id="ARBA00022692"/>
    </source>
</evidence>
<keyword evidence="3" id="KW-1003">Cell membrane</keyword>
<dbReference type="SUPFAM" id="SSF103473">
    <property type="entry name" value="MFS general substrate transporter"/>
    <property type="match status" value="1"/>
</dbReference>
<dbReference type="Gene3D" id="1.20.1250.20">
    <property type="entry name" value="MFS general substrate transporter like domains"/>
    <property type="match status" value="1"/>
</dbReference>
<keyword evidence="4 7" id="KW-0812">Transmembrane</keyword>
<evidence type="ECO:0008006" key="10">
    <source>
        <dbReference type="Google" id="ProtNLM"/>
    </source>
</evidence>
<comment type="subcellular location">
    <subcellularLocation>
        <location evidence="1">Cell membrane</location>
        <topology evidence="1">Multi-pass membrane protein</topology>
    </subcellularLocation>
</comment>
<dbReference type="GO" id="GO:0022857">
    <property type="term" value="F:transmembrane transporter activity"/>
    <property type="evidence" value="ECO:0007669"/>
    <property type="project" value="InterPro"/>
</dbReference>
<dbReference type="OrthoDB" id="9803968at2"/>
<evidence type="ECO:0000313" key="8">
    <source>
        <dbReference type="EMBL" id="ASK77726.1"/>
    </source>
</evidence>
<feature type="transmembrane region" description="Helical" evidence="7">
    <location>
        <begin position="92"/>
        <end position="111"/>
    </location>
</feature>
<dbReference type="InterPro" id="IPR011701">
    <property type="entry name" value="MFS"/>
</dbReference>
<organism evidence="8 9">
    <name type="scientific">Paraphotobacterium marinum</name>
    <dbReference type="NCBI Taxonomy" id="1755811"/>
    <lineage>
        <taxon>Bacteria</taxon>
        <taxon>Pseudomonadati</taxon>
        <taxon>Pseudomonadota</taxon>
        <taxon>Gammaproteobacteria</taxon>
        <taxon>Vibrionales</taxon>
        <taxon>Vibrionaceae</taxon>
        <taxon>Paraphotobacterium</taxon>
    </lineage>
</organism>
<feature type="transmembrane region" description="Helical" evidence="7">
    <location>
        <begin position="52"/>
        <end position="71"/>
    </location>
</feature>
<dbReference type="RefSeq" id="WP_089072636.1">
    <property type="nucleotide sequence ID" value="NZ_CBCSAM010000007.1"/>
</dbReference>
<name>A0A220VBZ0_9GAMM</name>
<keyword evidence="6 7" id="KW-0472">Membrane</keyword>
<feature type="transmembrane region" description="Helical" evidence="7">
    <location>
        <begin position="378"/>
        <end position="396"/>
    </location>
</feature>
<evidence type="ECO:0000256" key="7">
    <source>
        <dbReference type="SAM" id="Phobius"/>
    </source>
</evidence>
<feature type="transmembrane region" description="Helical" evidence="7">
    <location>
        <begin position="297"/>
        <end position="315"/>
    </location>
</feature>
<feature type="transmembrane region" description="Helical" evidence="7">
    <location>
        <begin position="402"/>
        <end position="421"/>
    </location>
</feature>
<evidence type="ECO:0000256" key="3">
    <source>
        <dbReference type="ARBA" id="ARBA00022475"/>
    </source>
</evidence>
<protein>
    <recommendedName>
        <fullName evidence="10">MFS transporter</fullName>
    </recommendedName>
</protein>
<dbReference type="PANTHER" id="PTHR43266">
    <property type="entry name" value="MACROLIDE-EFFLUX PROTEIN"/>
    <property type="match status" value="1"/>
</dbReference>
<feature type="transmembrane region" description="Helical" evidence="7">
    <location>
        <begin position="231"/>
        <end position="256"/>
    </location>
</feature>
<evidence type="ECO:0000256" key="5">
    <source>
        <dbReference type="ARBA" id="ARBA00022989"/>
    </source>
</evidence>
<gene>
    <name evidence="8" type="ORF">CF386_00805</name>
</gene>
<evidence type="ECO:0000256" key="2">
    <source>
        <dbReference type="ARBA" id="ARBA00022448"/>
    </source>
</evidence>
<dbReference type="PANTHER" id="PTHR43266:SF2">
    <property type="entry name" value="MAJOR FACILITATOR SUPERFAMILY (MFS) PROFILE DOMAIN-CONTAINING PROTEIN"/>
    <property type="match status" value="1"/>
</dbReference>
<dbReference type="Pfam" id="PF07690">
    <property type="entry name" value="MFS_1"/>
    <property type="match status" value="1"/>
</dbReference>
<dbReference type="AlphaFoldDB" id="A0A220VBZ0"/>
<proteinExistence type="predicted"/>
<evidence type="ECO:0000256" key="1">
    <source>
        <dbReference type="ARBA" id="ARBA00004651"/>
    </source>
</evidence>
<feature type="transmembrane region" description="Helical" evidence="7">
    <location>
        <begin position="335"/>
        <end position="358"/>
    </location>
</feature>
<accession>A0A220VBZ0</accession>
<keyword evidence="5 7" id="KW-1133">Transmembrane helix</keyword>
<evidence type="ECO:0000313" key="9">
    <source>
        <dbReference type="Proteomes" id="UP000242175"/>
    </source>
</evidence>
<dbReference type="InterPro" id="IPR036259">
    <property type="entry name" value="MFS_trans_sf"/>
</dbReference>
<feature type="transmembrane region" description="Helical" evidence="7">
    <location>
        <begin position="268"/>
        <end position="290"/>
    </location>
</feature>
<dbReference type="GO" id="GO:0005886">
    <property type="term" value="C:plasma membrane"/>
    <property type="evidence" value="ECO:0007669"/>
    <property type="project" value="UniProtKB-SubCell"/>
</dbReference>